<dbReference type="Proteomes" id="UP001174934">
    <property type="component" value="Unassembled WGS sequence"/>
</dbReference>
<gene>
    <name evidence="2" type="ORF">B0T17DRAFT_523405</name>
</gene>
<dbReference type="AlphaFoldDB" id="A0AA40C7Q5"/>
<evidence type="ECO:0000313" key="2">
    <source>
        <dbReference type="EMBL" id="KAK0628671.1"/>
    </source>
</evidence>
<feature type="non-terminal residue" evidence="2">
    <location>
        <position position="80"/>
    </location>
</feature>
<sequence>MYRERIESASRHHGTTMYPFLIVCHRRPSSPTWHQCRYVNITASPSAQPDEPTNKSAAPGLAEQPTPAISLSERLWNAAY</sequence>
<evidence type="ECO:0000313" key="3">
    <source>
        <dbReference type="Proteomes" id="UP001174934"/>
    </source>
</evidence>
<accession>A0AA40C7Q5</accession>
<proteinExistence type="predicted"/>
<comment type="caution">
    <text evidence="2">The sequence shown here is derived from an EMBL/GenBank/DDBJ whole genome shotgun (WGS) entry which is preliminary data.</text>
</comment>
<protein>
    <submittedName>
        <fullName evidence="2">Uncharacterized protein</fullName>
    </submittedName>
</protein>
<reference evidence="2" key="1">
    <citation type="submission" date="2023-06" db="EMBL/GenBank/DDBJ databases">
        <title>Genome-scale phylogeny and comparative genomics of the fungal order Sordariales.</title>
        <authorList>
            <consortium name="Lawrence Berkeley National Laboratory"/>
            <person name="Hensen N."/>
            <person name="Bonometti L."/>
            <person name="Westerberg I."/>
            <person name="Brannstrom I.O."/>
            <person name="Guillou S."/>
            <person name="Cros-Aarteil S."/>
            <person name="Calhoun S."/>
            <person name="Haridas S."/>
            <person name="Kuo A."/>
            <person name="Mondo S."/>
            <person name="Pangilinan J."/>
            <person name="Riley R."/>
            <person name="LaButti K."/>
            <person name="Andreopoulos B."/>
            <person name="Lipzen A."/>
            <person name="Chen C."/>
            <person name="Yanf M."/>
            <person name="Daum C."/>
            <person name="Ng V."/>
            <person name="Clum A."/>
            <person name="Steindorff A."/>
            <person name="Ohm R."/>
            <person name="Martin F."/>
            <person name="Silar P."/>
            <person name="Natvig D."/>
            <person name="Lalanne C."/>
            <person name="Gautier V."/>
            <person name="Ament-velasquez S.L."/>
            <person name="Kruys A."/>
            <person name="Hutchinson M.I."/>
            <person name="Powell A.J."/>
            <person name="Barry K."/>
            <person name="Miller A.N."/>
            <person name="Grigoriev I.V."/>
            <person name="Debuchy R."/>
            <person name="Gladieux P."/>
            <person name="Thoren M.H."/>
            <person name="Johannesson H."/>
        </authorList>
    </citation>
    <scope>NUCLEOTIDE SEQUENCE</scope>
    <source>
        <strain evidence="2">SMH3391-2</strain>
    </source>
</reference>
<keyword evidence="3" id="KW-1185">Reference proteome</keyword>
<organism evidence="2 3">
    <name type="scientific">Bombardia bombarda</name>
    <dbReference type="NCBI Taxonomy" id="252184"/>
    <lineage>
        <taxon>Eukaryota</taxon>
        <taxon>Fungi</taxon>
        <taxon>Dikarya</taxon>
        <taxon>Ascomycota</taxon>
        <taxon>Pezizomycotina</taxon>
        <taxon>Sordariomycetes</taxon>
        <taxon>Sordariomycetidae</taxon>
        <taxon>Sordariales</taxon>
        <taxon>Lasiosphaeriaceae</taxon>
        <taxon>Bombardia</taxon>
    </lineage>
</organism>
<evidence type="ECO:0000256" key="1">
    <source>
        <dbReference type="SAM" id="MobiDB-lite"/>
    </source>
</evidence>
<dbReference type="EMBL" id="JAULSR010000002">
    <property type="protein sequence ID" value="KAK0628671.1"/>
    <property type="molecule type" value="Genomic_DNA"/>
</dbReference>
<name>A0AA40C7Q5_9PEZI</name>
<feature type="region of interest" description="Disordered" evidence="1">
    <location>
        <begin position="44"/>
        <end position="66"/>
    </location>
</feature>